<keyword evidence="5" id="KW-0067">ATP-binding</keyword>
<evidence type="ECO:0000259" key="7">
    <source>
        <dbReference type="Pfam" id="PF01171"/>
    </source>
</evidence>
<evidence type="ECO:0000256" key="4">
    <source>
        <dbReference type="ARBA" id="ARBA00022741"/>
    </source>
</evidence>
<dbReference type="EMBL" id="VRVR01000040">
    <property type="protein sequence ID" value="KAF0852396.1"/>
    <property type="molecule type" value="Genomic_DNA"/>
</dbReference>
<protein>
    <recommendedName>
        <fullName evidence="1">tRNA(Ile)-lysidine synthetase</fullName>
        <ecNumber evidence="1">6.3.4.19</ecNumber>
    </recommendedName>
</protein>
<dbReference type="InterPro" id="IPR012795">
    <property type="entry name" value="tRNA_Ile_lys_synt_N"/>
</dbReference>
<organism evidence="8 9">
    <name type="scientific">Andalucia godoyi</name>
    <name type="common">Flagellate</name>
    <dbReference type="NCBI Taxonomy" id="505711"/>
    <lineage>
        <taxon>Eukaryota</taxon>
        <taxon>Discoba</taxon>
        <taxon>Jakobida</taxon>
        <taxon>Andalucina</taxon>
        <taxon>Andaluciidae</taxon>
        <taxon>Andalucia</taxon>
    </lineage>
</organism>
<dbReference type="GO" id="GO:0008033">
    <property type="term" value="P:tRNA processing"/>
    <property type="evidence" value="ECO:0007669"/>
    <property type="project" value="UniProtKB-KW"/>
</dbReference>
<evidence type="ECO:0000256" key="6">
    <source>
        <dbReference type="ARBA" id="ARBA00048539"/>
    </source>
</evidence>
<reference evidence="8" key="1">
    <citation type="submission" date="2019-09" db="EMBL/GenBank/DDBJ databases">
        <title>The Mitochondrial Proteome of the Jakobid, Andalucia godoyi, a Protist With the Most Gene-Rich and Bacteria-Like Mitochondrial Genome.</title>
        <authorList>
            <person name="Gray M.W."/>
            <person name="Burger G."/>
            <person name="Derelle R."/>
            <person name="Klimes V."/>
            <person name="Leger M."/>
            <person name="Sarrasin M."/>
            <person name="Vlcek C."/>
            <person name="Roger A.J."/>
            <person name="Elias M."/>
            <person name="Lang B.F."/>
        </authorList>
    </citation>
    <scope>NUCLEOTIDE SEQUENCE</scope>
    <source>
        <strain evidence="8">And28</strain>
    </source>
</reference>
<evidence type="ECO:0000256" key="2">
    <source>
        <dbReference type="ARBA" id="ARBA00022598"/>
    </source>
</evidence>
<dbReference type="EC" id="6.3.4.19" evidence="1"/>
<comment type="caution">
    <text evidence="8">The sequence shown here is derived from an EMBL/GenBank/DDBJ whole genome shotgun (WGS) entry which is preliminary data.</text>
</comment>
<dbReference type="OrthoDB" id="434144at2759"/>
<keyword evidence="9" id="KW-1185">Reference proteome</keyword>
<keyword evidence="3" id="KW-0819">tRNA processing</keyword>
<feature type="domain" description="tRNA(Ile)-lysidine/2-thiocytidine synthase N-terminal" evidence="7">
    <location>
        <begin position="17"/>
        <end position="212"/>
    </location>
</feature>
<dbReference type="PANTHER" id="PTHR43033">
    <property type="entry name" value="TRNA(ILE)-LYSIDINE SYNTHASE-RELATED"/>
    <property type="match status" value="1"/>
</dbReference>
<keyword evidence="4" id="KW-0547">Nucleotide-binding</keyword>
<gene>
    <name evidence="8" type="ORF">ANDGO_04963</name>
</gene>
<keyword evidence="2" id="KW-0436">Ligase</keyword>
<dbReference type="Proteomes" id="UP000799049">
    <property type="component" value="Unassembled WGS sequence"/>
</dbReference>
<dbReference type="SUPFAM" id="SSF52402">
    <property type="entry name" value="Adenine nucleotide alpha hydrolases-like"/>
    <property type="match status" value="1"/>
</dbReference>
<evidence type="ECO:0000313" key="8">
    <source>
        <dbReference type="EMBL" id="KAF0852396.1"/>
    </source>
</evidence>
<evidence type="ECO:0000256" key="1">
    <source>
        <dbReference type="ARBA" id="ARBA00013267"/>
    </source>
</evidence>
<dbReference type="CDD" id="cd01992">
    <property type="entry name" value="TilS_N"/>
    <property type="match status" value="1"/>
</dbReference>
<dbReference type="InterPro" id="IPR012094">
    <property type="entry name" value="tRNA_Ile_lys_synt"/>
</dbReference>
<dbReference type="Gene3D" id="3.40.50.620">
    <property type="entry name" value="HUPs"/>
    <property type="match status" value="1"/>
</dbReference>
<evidence type="ECO:0000313" key="9">
    <source>
        <dbReference type="Proteomes" id="UP000799049"/>
    </source>
</evidence>
<dbReference type="InterPro" id="IPR011063">
    <property type="entry name" value="TilS/TtcA_N"/>
</dbReference>
<sequence>MNVAFLRQSLRLSSRRIALALSGGQDSMYLLQRMSAELQNSGLHCQAITVDHGIRPTSAAEASRVVELTQSVQQYRSFLSRHVVLQQIVHHCDSSSEIQKDRRHWSEENARDFRMGCIEQYCAERNIVDVFFAHHSRDQAETVLFRLARSSGLAGLQGMRDDQKFGRIRLVRPLLSVNKQLEVDNESELLGIPHVADPSNTQDSYARNRMRRDWNRDVEGALLTISSLVKSTLSGLSEREVIQAFRASCHLNVSGGSVVFSKGLWRALTPTEQLLEMSRIIKSLQSRHFRSRFIHRLVAESNSVKERHCFWSGGIALAVWPEGIIVQRRSTTATAVATATTKHL</sequence>
<dbReference type="AlphaFoldDB" id="A0A8K0AHF6"/>
<name>A0A8K0AHF6_ANDGO</name>
<dbReference type="PANTHER" id="PTHR43033:SF1">
    <property type="entry name" value="TRNA(ILE)-LYSIDINE SYNTHASE-RELATED"/>
    <property type="match status" value="1"/>
</dbReference>
<accession>A0A8K0AHF6</accession>
<dbReference type="NCBIfam" id="TIGR02432">
    <property type="entry name" value="lysidine_TilS_N"/>
    <property type="match status" value="1"/>
</dbReference>
<dbReference type="GO" id="GO:0005524">
    <property type="term" value="F:ATP binding"/>
    <property type="evidence" value="ECO:0007669"/>
    <property type="project" value="UniProtKB-KW"/>
</dbReference>
<evidence type="ECO:0000256" key="5">
    <source>
        <dbReference type="ARBA" id="ARBA00022840"/>
    </source>
</evidence>
<dbReference type="GO" id="GO:0032267">
    <property type="term" value="F:tRNA(Ile)-lysidine synthase activity"/>
    <property type="evidence" value="ECO:0007669"/>
    <property type="project" value="UniProtKB-EC"/>
</dbReference>
<dbReference type="HAMAP" id="MF_01161">
    <property type="entry name" value="tRNA_Ile_lys_synt"/>
    <property type="match status" value="1"/>
</dbReference>
<proteinExistence type="inferred from homology"/>
<dbReference type="Pfam" id="PF01171">
    <property type="entry name" value="ATP_bind_3"/>
    <property type="match status" value="1"/>
</dbReference>
<comment type="catalytic activity">
    <reaction evidence="6">
        <text>cytidine(34) in tRNA(Ile2) + L-lysine + ATP = lysidine(34) in tRNA(Ile2) + AMP + diphosphate + H(+)</text>
        <dbReference type="Rhea" id="RHEA:43744"/>
        <dbReference type="Rhea" id="RHEA-COMP:10625"/>
        <dbReference type="Rhea" id="RHEA-COMP:10670"/>
        <dbReference type="ChEBI" id="CHEBI:15378"/>
        <dbReference type="ChEBI" id="CHEBI:30616"/>
        <dbReference type="ChEBI" id="CHEBI:32551"/>
        <dbReference type="ChEBI" id="CHEBI:33019"/>
        <dbReference type="ChEBI" id="CHEBI:82748"/>
        <dbReference type="ChEBI" id="CHEBI:83665"/>
        <dbReference type="ChEBI" id="CHEBI:456215"/>
        <dbReference type="EC" id="6.3.4.19"/>
    </reaction>
</comment>
<dbReference type="InterPro" id="IPR014729">
    <property type="entry name" value="Rossmann-like_a/b/a_fold"/>
</dbReference>
<evidence type="ECO:0000256" key="3">
    <source>
        <dbReference type="ARBA" id="ARBA00022694"/>
    </source>
</evidence>